<feature type="compositionally biased region" description="Polar residues" evidence="1">
    <location>
        <begin position="13"/>
        <end position="31"/>
    </location>
</feature>
<sequence length="107" mass="11541">MAAALAALLVNEAGSQTTRPSSPATAPSTTRPVEGPVQTAEFIELAAKAQKLKGVHIKGKWLLLAPPNKSEVAFEIWAAPPLAKTLMVVPSRHMRLTDGNHVYTYRR</sequence>
<dbReference type="EMBL" id="LAZR01019448">
    <property type="protein sequence ID" value="KKL92497.1"/>
    <property type="molecule type" value="Genomic_DNA"/>
</dbReference>
<evidence type="ECO:0000256" key="1">
    <source>
        <dbReference type="SAM" id="MobiDB-lite"/>
    </source>
</evidence>
<organism evidence="2">
    <name type="scientific">marine sediment metagenome</name>
    <dbReference type="NCBI Taxonomy" id="412755"/>
    <lineage>
        <taxon>unclassified sequences</taxon>
        <taxon>metagenomes</taxon>
        <taxon>ecological metagenomes</taxon>
    </lineage>
</organism>
<reference evidence="2" key="1">
    <citation type="journal article" date="2015" name="Nature">
        <title>Complex archaea that bridge the gap between prokaryotes and eukaryotes.</title>
        <authorList>
            <person name="Spang A."/>
            <person name="Saw J.H."/>
            <person name="Jorgensen S.L."/>
            <person name="Zaremba-Niedzwiedzka K."/>
            <person name="Martijn J."/>
            <person name="Lind A.E."/>
            <person name="van Eijk R."/>
            <person name="Schleper C."/>
            <person name="Guy L."/>
            <person name="Ettema T.J."/>
        </authorList>
    </citation>
    <scope>NUCLEOTIDE SEQUENCE</scope>
</reference>
<comment type="caution">
    <text evidence="2">The sequence shown here is derived from an EMBL/GenBank/DDBJ whole genome shotgun (WGS) entry which is preliminary data.</text>
</comment>
<protein>
    <submittedName>
        <fullName evidence="2">Uncharacterized protein</fullName>
    </submittedName>
</protein>
<dbReference type="AlphaFoldDB" id="A0A0F9IZP1"/>
<accession>A0A0F9IZP1</accession>
<proteinExistence type="predicted"/>
<evidence type="ECO:0000313" key="2">
    <source>
        <dbReference type="EMBL" id="KKL92497.1"/>
    </source>
</evidence>
<feature type="region of interest" description="Disordered" evidence="1">
    <location>
        <begin position="13"/>
        <end position="35"/>
    </location>
</feature>
<gene>
    <name evidence="2" type="ORF">LCGC14_1884120</name>
</gene>
<feature type="non-terminal residue" evidence="2">
    <location>
        <position position="107"/>
    </location>
</feature>
<name>A0A0F9IZP1_9ZZZZ</name>